<dbReference type="AlphaFoldDB" id="A0AAD7QU70"/>
<dbReference type="EMBL" id="JARPMG010000004">
    <property type="protein sequence ID" value="KAJ8101592.1"/>
    <property type="molecule type" value="Genomic_DNA"/>
</dbReference>
<keyword evidence="3" id="KW-1185">Reference proteome</keyword>
<dbReference type="GeneID" id="80882629"/>
<proteinExistence type="predicted"/>
<reference evidence="2" key="1">
    <citation type="submission" date="2023-03" db="EMBL/GenBank/DDBJ databases">
        <title>Near-Complete genome sequence of Lipomyces tetrasporous NRRL Y-64009, an oleaginous yeast capable of growing on lignocellulosic hydrolysates.</title>
        <authorList>
            <consortium name="Lawrence Berkeley National Laboratory"/>
            <person name="Jagtap S.S."/>
            <person name="Liu J.-J."/>
            <person name="Walukiewicz H.E."/>
            <person name="Pangilinan J."/>
            <person name="Lipzen A."/>
            <person name="Ahrendt S."/>
            <person name="Koriabine M."/>
            <person name="Cobaugh K."/>
            <person name="Salamov A."/>
            <person name="Yoshinaga Y."/>
            <person name="Ng V."/>
            <person name="Daum C."/>
            <person name="Grigoriev I.V."/>
            <person name="Slininger P.J."/>
            <person name="Dien B.S."/>
            <person name="Jin Y.-S."/>
            <person name="Rao C.V."/>
        </authorList>
    </citation>
    <scope>NUCLEOTIDE SEQUENCE</scope>
    <source>
        <strain evidence="2">NRRL Y-64009</strain>
    </source>
</reference>
<dbReference type="Pfam" id="PF25324">
    <property type="entry name" value="DUF7881"/>
    <property type="match status" value="1"/>
</dbReference>
<gene>
    <name evidence="2" type="ORF">POJ06DRAFT_251914</name>
</gene>
<dbReference type="Proteomes" id="UP001217417">
    <property type="component" value="Unassembled WGS sequence"/>
</dbReference>
<name>A0AAD7QU70_9ASCO</name>
<comment type="caution">
    <text evidence="2">The sequence shown here is derived from an EMBL/GenBank/DDBJ whole genome shotgun (WGS) entry which is preliminary data.</text>
</comment>
<sequence>MVGGKAIGRDVHFYNFAEPDKALGGLILNPSVTGKNFLSMLGILIVASAPPARPL</sequence>
<accession>A0AAD7QU70</accession>
<feature type="domain" description="DUF7881" evidence="1">
    <location>
        <begin position="8"/>
        <end position="49"/>
    </location>
</feature>
<dbReference type="RefSeq" id="XP_056045042.1">
    <property type="nucleotide sequence ID" value="XM_056187463.1"/>
</dbReference>
<organism evidence="2 3">
    <name type="scientific">Lipomyces tetrasporus</name>
    <dbReference type="NCBI Taxonomy" id="54092"/>
    <lineage>
        <taxon>Eukaryota</taxon>
        <taxon>Fungi</taxon>
        <taxon>Dikarya</taxon>
        <taxon>Ascomycota</taxon>
        <taxon>Saccharomycotina</taxon>
        <taxon>Lipomycetes</taxon>
        <taxon>Lipomycetales</taxon>
        <taxon>Lipomycetaceae</taxon>
        <taxon>Lipomyces</taxon>
    </lineage>
</organism>
<evidence type="ECO:0000259" key="1">
    <source>
        <dbReference type="Pfam" id="PF25324"/>
    </source>
</evidence>
<evidence type="ECO:0000313" key="3">
    <source>
        <dbReference type="Proteomes" id="UP001217417"/>
    </source>
</evidence>
<dbReference type="InterPro" id="IPR057203">
    <property type="entry name" value="DUF7881"/>
</dbReference>
<evidence type="ECO:0000313" key="2">
    <source>
        <dbReference type="EMBL" id="KAJ8101592.1"/>
    </source>
</evidence>
<protein>
    <recommendedName>
        <fullName evidence="1">DUF7881 domain-containing protein</fullName>
    </recommendedName>
</protein>